<gene>
    <name evidence="1" type="ORF">MIND_01162900</name>
</gene>
<accession>A0A8H6VSV4</accession>
<sequence length="100" mass="11188">MEGLRVLRLSHGINLAQAQGTTKTLNPRSSSFSDAAMQRRTPSWMRSICGQWQMRASNQCHSLPSSLHLKSQRKVLPQFSGGQKRYPESCLYVHSDEAAA</sequence>
<proteinExistence type="predicted"/>
<dbReference type="AlphaFoldDB" id="A0A8H6VSV4"/>
<name>A0A8H6VSV4_9AGAR</name>
<dbReference type="EMBL" id="JACAZF010000011">
    <property type="protein sequence ID" value="KAF7292649.1"/>
    <property type="molecule type" value="Genomic_DNA"/>
</dbReference>
<organism evidence="1 2">
    <name type="scientific">Mycena indigotica</name>
    <dbReference type="NCBI Taxonomy" id="2126181"/>
    <lineage>
        <taxon>Eukaryota</taxon>
        <taxon>Fungi</taxon>
        <taxon>Dikarya</taxon>
        <taxon>Basidiomycota</taxon>
        <taxon>Agaricomycotina</taxon>
        <taxon>Agaricomycetes</taxon>
        <taxon>Agaricomycetidae</taxon>
        <taxon>Agaricales</taxon>
        <taxon>Marasmiineae</taxon>
        <taxon>Mycenaceae</taxon>
        <taxon>Mycena</taxon>
    </lineage>
</organism>
<dbReference type="GeneID" id="59350667"/>
<evidence type="ECO:0000313" key="1">
    <source>
        <dbReference type="EMBL" id="KAF7292649.1"/>
    </source>
</evidence>
<protein>
    <submittedName>
        <fullName evidence="1">Uncharacterized protein</fullName>
    </submittedName>
</protein>
<dbReference type="RefSeq" id="XP_037215077.1">
    <property type="nucleotide sequence ID" value="XM_037368151.1"/>
</dbReference>
<dbReference type="Proteomes" id="UP000636479">
    <property type="component" value="Unassembled WGS sequence"/>
</dbReference>
<keyword evidence="2" id="KW-1185">Reference proteome</keyword>
<comment type="caution">
    <text evidence="1">The sequence shown here is derived from an EMBL/GenBank/DDBJ whole genome shotgun (WGS) entry which is preliminary data.</text>
</comment>
<reference evidence="1" key="1">
    <citation type="submission" date="2020-05" db="EMBL/GenBank/DDBJ databases">
        <title>Mycena genomes resolve the evolution of fungal bioluminescence.</title>
        <authorList>
            <person name="Tsai I.J."/>
        </authorList>
    </citation>
    <scope>NUCLEOTIDE SEQUENCE</scope>
    <source>
        <strain evidence="1">171206Taipei</strain>
    </source>
</reference>
<evidence type="ECO:0000313" key="2">
    <source>
        <dbReference type="Proteomes" id="UP000636479"/>
    </source>
</evidence>